<keyword evidence="7" id="KW-1015">Disulfide bond</keyword>
<sequence>MILKPQSELESPAFDMVLPFLLFQQWATVAAATNDNPKTVPCKASSFTDPVIPGAKVLSIKAEERRNFDIPAVPGLLEPVTDLNFCDVQMYLTHPGSNDKVLVKTWLPLTRELWNDRFQAIGGGGWATGMLDLSLGPAVATSYSASSTDGGHPVDYFSADWTLNENKSVTWDLLQNFGTRSLADMIHVGKSLTEQYYSQKPRYSYWNGCSQGGRQGYAVAQRYPDLLDGILAAAPALRFPALTMSFLWPNLVMKEMGTVVSNCEFNWFAAKALEECDILDGAKDGVIGDPETCTFDPRTLIGQKLECSGIEIEVTEAMADVVHKVHEGPTTPYGSNVFPSLTHGTSLSTFVNATTNPDGTRTLNDPGLDVFARTVLLRNSDTYNVAKLTPTEFWSLWVQTDEEYGWIMDGDNPDLSAFRDAGAKLLSWHGTNDDIIPHKTTNKYRQRVERELGGAKAVDEFYRLFLAPGVKHCGFGNGAVPKDPLETLRDWVEKSEASDTLAAETRSEADELVTRNLCRYPRTLKYLGTGDVNRASSWSCVGGDGDAVLKNGEKTRDEL</sequence>
<dbReference type="GO" id="GO:0030600">
    <property type="term" value="F:feruloyl esterase activity"/>
    <property type="evidence" value="ECO:0007669"/>
    <property type="project" value="UniProtKB-ARBA"/>
</dbReference>
<reference evidence="9" key="1">
    <citation type="submission" date="2022-10" db="EMBL/GenBank/DDBJ databases">
        <title>Tapping the CABI collections for fungal endophytes: first genome assemblies for Collariella, Neodidymelliopsis, Ascochyta clinopodiicola, Didymella pomorum, Didymosphaeria variabile, Neocosmospora piperis and Neocucurbitaria cava.</title>
        <authorList>
            <person name="Hill R."/>
        </authorList>
    </citation>
    <scope>NUCLEOTIDE SEQUENCE</scope>
    <source>
        <strain evidence="9">IMI 356815</strain>
    </source>
</reference>
<dbReference type="OrthoDB" id="3039123at2759"/>
<evidence type="ECO:0000256" key="8">
    <source>
        <dbReference type="RuleBase" id="RU361238"/>
    </source>
</evidence>
<dbReference type="Pfam" id="PF07519">
    <property type="entry name" value="Tannase"/>
    <property type="match status" value="1"/>
</dbReference>
<evidence type="ECO:0000256" key="5">
    <source>
        <dbReference type="ARBA" id="ARBA00022801"/>
    </source>
</evidence>
<keyword evidence="3" id="KW-0479">Metal-binding</keyword>
<gene>
    <name evidence="9" type="ORF">N0V89_003253</name>
</gene>
<evidence type="ECO:0000256" key="3">
    <source>
        <dbReference type="ARBA" id="ARBA00022723"/>
    </source>
</evidence>
<dbReference type="EMBL" id="JAPEUX010000002">
    <property type="protein sequence ID" value="KAJ4358669.1"/>
    <property type="molecule type" value="Genomic_DNA"/>
</dbReference>
<proteinExistence type="inferred from homology"/>
<dbReference type="AlphaFoldDB" id="A0A9W8XU58"/>
<dbReference type="GO" id="GO:0046872">
    <property type="term" value="F:metal ion binding"/>
    <property type="evidence" value="ECO:0007669"/>
    <property type="project" value="UniProtKB-KW"/>
</dbReference>
<evidence type="ECO:0000256" key="6">
    <source>
        <dbReference type="ARBA" id="ARBA00022837"/>
    </source>
</evidence>
<evidence type="ECO:0000256" key="7">
    <source>
        <dbReference type="ARBA" id="ARBA00023157"/>
    </source>
</evidence>
<keyword evidence="4" id="KW-0732">Signal</keyword>
<dbReference type="RefSeq" id="XP_056075528.1">
    <property type="nucleotide sequence ID" value="XM_056212055.1"/>
</dbReference>
<keyword evidence="10" id="KW-1185">Reference proteome</keyword>
<protein>
    <recommendedName>
        <fullName evidence="8">Carboxylic ester hydrolase</fullName>
        <ecNumber evidence="8">3.1.1.-</ecNumber>
    </recommendedName>
</protein>
<keyword evidence="6" id="KW-0106">Calcium</keyword>
<dbReference type="EC" id="3.1.1.-" evidence="8"/>
<dbReference type="Proteomes" id="UP001140513">
    <property type="component" value="Unassembled WGS sequence"/>
</dbReference>
<keyword evidence="5 8" id="KW-0378">Hydrolase</keyword>
<accession>A0A9W8XU58</accession>
<dbReference type="InterPro" id="IPR029058">
    <property type="entry name" value="AB_hydrolase_fold"/>
</dbReference>
<dbReference type="SUPFAM" id="SSF53474">
    <property type="entry name" value="alpha/beta-Hydrolases"/>
    <property type="match status" value="1"/>
</dbReference>
<name>A0A9W8XU58_9PLEO</name>
<comment type="similarity">
    <text evidence="1 8">Belongs to the tannase family.</text>
</comment>
<comment type="caution">
    <text evidence="9">The sequence shown here is derived from an EMBL/GenBank/DDBJ whole genome shotgun (WGS) entry which is preliminary data.</text>
</comment>
<evidence type="ECO:0000313" key="9">
    <source>
        <dbReference type="EMBL" id="KAJ4358669.1"/>
    </source>
</evidence>
<keyword evidence="2" id="KW-0719">Serine esterase</keyword>
<evidence type="ECO:0000256" key="4">
    <source>
        <dbReference type="ARBA" id="ARBA00022729"/>
    </source>
</evidence>
<dbReference type="GeneID" id="80906783"/>
<evidence type="ECO:0000256" key="2">
    <source>
        <dbReference type="ARBA" id="ARBA00022487"/>
    </source>
</evidence>
<dbReference type="InterPro" id="IPR011118">
    <property type="entry name" value="Tannase/feruloyl_esterase"/>
</dbReference>
<evidence type="ECO:0000313" key="10">
    <source>
        <dbReference type="Proteomes" id="UP001140513"/>
    </source>
</evidence>
<organism evidence="9 10">
    <name type="scientific">Didymosphaeria variabile</name>
    <dbReference type="NCBI Taxonomy" id="1932322"/>
    <lineage>
        <taxon>Eukaryota</taxon>
        <taxon>Fungi</taxon>
        <taxon>Dikarya</taxon>
        <taxon>Ascomycota</taxon>
        <taxon>Pezizomycotina</taxon>
        <taxon>Dothideomycetes</taxon>
        <taxon>Pleosporomycetidae</taxon>
        <taxon>Pleosporales</taxon>
        <taxon>Massarineae</taxon>
        <taxon>Didymosphaeriaceae</taxon>
        <taxon>Didymosphaeria</taxon>
    </lineage>
</organism>
<evidence type="ECO:0000256" key="1">
    <source>
        <dbReference type="ARBA" id="ARBA00006249"/>
    </source>
</evidence>
<dbReference type="Gene3D" id="3.40.50.1820">
    <property type="entry name" value="alpha/beta hydrolase"/>
    <property type="match status" value="1"/>
</dbReference>
<dbReference type="PANTHER" id="PTHR33938">
    <property type="entry name" value="FERULOYL ESTERASE B-RELATED"/>
    <property type="match status" value="1"/>
</dbReference>
<dbReference type="PANTHER" id="PTHR33938:SF8">
    <property type="entry name" value="CARBOXYLIC ESTER HYDROLASE"/>
    <property type="match status" value="1"/>
</dbReference>